<evidence type="ECO:0000256" key="6">
    <source>
        <dbReference type="ARBA" id="ARBA00022946"/>
    </source>
</evidence>
<name>A0A836A6K8_SHEEP</name>
<proteinExistence type="inferred from homology"/>
<dbReference type="AlphaFoldDB" id="A0A836A6K8"/>
<dbReference type="EMBL" id="JAEMGP010000003">
    <property type="protein sequence ID" value="KAG5211226.1"/>
    <property type="molecule type" value="Genomic_DNA"/>
</dbReference>
<evidence type="ECO:0000256" key="10">
    <source>
        <dbReference type="ARBA" id="ARBA00040623"/>
    </source>
</evidence>
<dbReference type="GO" id="GO:0045277">
    <property type="term" value="C:respiratory chain complex IV"/>
    <property type="evidence" value="ECO:0007669"/>
    <property type="project" value="TreeGrafter"/>
</dbReference>
<comment type="similarity">
    <text evidence="3">Belongs to the cytochrome c oxidase VIIb family.</text>
</comment>
<comment type="caution">
    <text evidence="12">The sequence shown here is derived from an EMBL/GenBank/DDBJ whole genome shotgun (WGS) entry which is preliminary data.</text>
</comment>
<protein>
    <recommendedName>
        <fullName evidence="10">Cytochrome c oxidase subunit 7B, mitochondrial</fullName>
    </recommendedName>
    <alternativeName>
        <fullName evidence="11">Cytochrome c oxidase polypeptide VIIb</fullName>
    </alternativeName>
</protein>
<dbReference type="Proteomes" id="UP000664991">
    <property type="component" value="Unassembled WGS sequence"/>
</dbReference>
<dbReference type="SUPFAM" id="SSF81423">
    <property type="entry name" value="Mitochondrial cytochrome c oxidase subunit VIIb"/>
    <property type="match status" value="1"/>
</dbReference>
<reference evidence="12 13" key="1">
    <citation type="submission" date="2020-12" db="EMBL/GenBank/DDBJ databases">
        <title>De novo assembly of Tibetan sheep genome.</title>
        <authorList>
            <person name="Li X."/>
        </authorList>
    </citation>
    <scope>NUCLEOTIDE SEQUENCE [LARGE SCALE GENOMIC DNA]</scope>
    <source>
        <tissue evidence="12">Heart</tissue>
    </source>
</reference>
<comment type="subcellular location">
    <subcellularLocation>
        <location evidence="1">Mitochondrion inner membrane</location>
        <topology evidence="1">Single-pass membrane protein</topology>
    </subcellularLocation>
</comment>
<dbReference type="GO" id="GO:0005743">
    <property type="term" value="C:mitochondrial inner membrane"/>
    <property type="evidence" value="ECO:0007669"/>
    <property type="project" value="UniProtKB-SubCell"/>
</dbReference>
<accession>A0A836A6K8</accession>
<dbReference type="Gene3D" id="4.10.51.10">
    <property type="entry name" value="Cytochrome C Oxidase, chain K"/>
    <property type="match status" value="1"/>
</dbReference>
<evidence type="ECO:0000256" key="11">
    <source>
        <dbReference type="ARBA" id="ARBA00041642"/>
    </source>
</evidence>
<keyword evidence="6" id="KW-0809">Transit peptide</keyword>
<dbReference type="InterPro" id="IPR008433">
    <property type="entry name" value="Cyt_c_oxidase_suVIIB"/>
</dbReference>
<evidence type="ECO:0000256" key="8">
    <source>
        <dbReference type="ARBA" id="ARBA00023128"/>
    </source>
</evidence>
<dbReference type="PANTHER" id="PTHR16716">
    <property type="entry name" value="CYTOCHROME C OXIDASE SUBUNIT 7B, MITOCHONDRIAL"/>
    <property type="match status" value="1"/>
</dbReference>
<comment type="pathway">
    <text evidence="2">Energy metabolism; oxidative phosphorylation.</text>
</comment>
<keyword evidence="4" id="KW-0812">Transmembrane</keyword>
<evidence type="ECO:0000256" key="1">
    <source>
        <dbReference type="ARBA" id="ARBA00004434"/>
    </source>
</evidence>
<gene>
    <name evidence="12" type="ORF">JEQ12_013655</name>
</gene>
<dbReference type="InterPro" id="IPR023272">
    <property type="entry name" value="Cyt_c_oxidase_suVIIB_dom_sf"/>
</dbReference>
<evidence type="ECO:0000256" key="9">
    <source>
        <dbReference type="ARBA" id="ARBA00023136"/>
    </source>
</evidence>
<evidence type="ECO:0000256" key="7">
    <source>
        <dbReference type="ARBA" id="ARBA00022989"/>
    </source>
</evidence>
<evidence type="ECO:0000256" key="4">
    <source>
        <dbReference type="ARBA" id="ARBA00022692"/>
    </source>
</evidence>
<dbReference type="UniPathway" id="UPA00705"/>
<evidence type="ECO:0000256" key="2">
    <source>
        <dbReference type="ARBA" id="ARBA00004673"/>
    </source>
</evidence>
<keyword evidence="9" id="KW-0472">Membrane</keyword>
<evidence type="ECO:0000256" key="3">
    <source>
        <dbReference type="ARBA" id="ARBA00007351"/>
    </source>
</evidence>
<keyword evidence="5" id="KW-0999">Mitochondrion inner membrane</keyword>
<sequence>MATGKTIALTRQTFVGKVIPLLLNMLSRLQTMSRQSHRKQAPDFHDKYGKAVLANGATFCVARWAYQFITPKEWRNQ</sequence>
<keyword evidence="7" id="KW-1133">Transmembrane helix</keyword>
<evidence type="ECO:0000313" key="12">
    <source>
        <dbReference type="EMBL" id="KAG5211226.1"/>
    </source>
</evidence>
<evidence type="ECO:0000313" key="13">
    <source>
        <dbReference type="Proteomes" id="UP000664991"/>
    </source>
</evidence>
<dbReference type="GO" id="GO:0006123">
    <property type="term" value="P:mitochondrial electron transport, cytochrome c to oxygen"/>
    <property type="evidence" value="ECO:0007669"/>
    <property type="project" value="InterPro"/>
</dbReference>
<evidence type="ECO:0000256" key="5">
    <source>
        <dbReference type="ARBA" id="ARBA00022792"/>
    </source>
</evidence>
<dbReference type="Pfam" id="PF05392">
    <property type="entry name" value="COX7B"/>
    <property type="match status" value="1"/>
</dbReference>
<dbReference type="PANTHER" id="PTHR16716:SF0">
    <property type="entry name" value="CYTOCHROME C OXIDASE SUBUNIT 7B, MITOCHONDRIAL"/>
    <property type="match status" value="1"/>
</dbReference>
<keyword evidence="8" id="KW-0496">Mitochondrion</keyword>
<organism evidence="12 13">
    <name type="scientific">Ovis aries</name>
    <name type="common">Sheep</name>
    <dbReference type="NCBI Taxonomy" id="9940"/>
    <lineage>
        <taxon>Eukaryota</taxon>
        <taxon>Metazoa</taxon>
        <taxon>Chordata</taxon>
        <taxon>Craniata</taxon>
        <taxon>Vertebrata</taxon>
        <taxon>Euteleostomi</taxon>
        <taxon>Mammalia</taxon>
        <taxon>Eutheria</taxon>
        <taxon>Laurasiatheria</taxon>
        <taxon>Artiodactyla</taxon>
        <taxon>Ruminantia</taxon>
        <taxon>Pecora</taxon>
        <taxon>Bovidae</taxon>
        <taxon>Caprinae</taxon>
        <taxon>Ovis</taxon>
    </lineage>
</organism>